<dbReference type="NCBIfam" id="TIGR00756">
    <property type="entry name" value="PPR"/>
    <property type="match status" value="5"/>
</dbReference>
<feature type="repeat" description="PPR" evidence="2">
    <location>
        <begin position="212"/>
        <end position="246"/>
    </location>
</feature>
<comment type="caution">
    <text evidence="3">The sequence shown here is derived from an EMBL/GenBank/DDBJ whole genome shotgun (WGS) entry which is preliminary data.</text>
</comment>
<proteinExistence type="predicted"/>
<evidence type="ECO:0000256" key="2">
    <source>
        <dbReference type="PROSITE-ProRule" id="PRU00708"/>
    </source>
</evidence>
<dbReference type="EMBL" id="BMAC01000093">
    <property type="protein sequence ID" value="GFP84753.1"/>
    <property type="molecule type" value="Genomic_DNA"/>
</dbReference>
<dbReference type="FunFam" id="1.25.40.10:FF:000348">
    <property type="entry name" value="Pentatricopeptide repeat-containing protein chloroplastic"/>
    <property type="match status" value="1"/>
</dbReference>
<reference evidence="3" key="1">
    <citation type="submission" date="2020-07" db="EMBL/GenBank/DDBJ databases">
        <title>Ethylene signaling mediates host invasion by parasitic plants.</title>
        <authorList>
            <person name="Yoshida S."/>
        </authorList>
    </citation>
    <scope>NUCLEOTIDE SEQUENCE</scope>
    <source>
        <strain evidence="3">Okayama</strain>
    </source>
</reference>
<feature type="repeat" description="PPR" evidence="2">
    <location>
        <begin position="314"/>
        <end position="348"/>
    </location>
</feature>
<dbReference type="PANTHER" id="PTHR47926">
    <property type="entry name" value="PENTATRICOPEPTIDE REPEAT-CONTAINING PROTEIN"/>
    <property type="match status" value="1"/>
</dbReference>
<dbReference type="InterPro" id="IPR011990">
    <property type="entry name" value="TPR-like_helical_dom_sf"/>
</dbReference>
<feature type="repeat" description="PPR" evidence="2">
    <location>
        <begin position="180"/>
        <end position="210"/>
    </location>
</feature>
<dbReference type="OrthoDB" id="185373at2759"/>
<evidence type="ECO:0000313" key="3">
    <source>
        <dbReference type="EMBL" id="GFP84753.1"/>
    </source>
</evidence>
<dbReference type="PROSITE" id="PS51375">
    <property type="entry name" value="PPR"/>
    <property type="match status" value="5"/>
</dbReference>
<protein>
    <submittedName>
        <fullName evidence="3">Pentatricopeptide repeat-containing protein at5g66520</fullName>
    </submittedName>
</protein>
<dbReference type="FunFam" id="1.25.40.10:FF:000329">
    <property type="entry name" value="Pentatricopeptide repeat-containing protein"/>
    <property type="match status" value="1"/>
</dbReference>
<name>A0A830BKU5_9LAMI</name>
<dbReference type="InterPro" id="IPR002885">
    <property type="entry name" value="PPR_rpt"/>
</dbReference>
<dbReference type="Pfam" id="PF01535">
    <property type="entry name" value="PPR"/>
    <property type="match status" value="3"/>
</dbReference>
<feature type="repeat" description="PPR" evidence="2">
    <location>
        <begin position="349"/>
        <end position="379"/>
    </location>
</feature>
<feature type="repeat" description="PPR" evidence="2">
    <location>
        <begin position="149"/>
        <end position="179"/>
    </location>
</feature>
<dbReference type="InterPro" id="IPR046960">
    <property type="entry name" value="PPR_At4g14850-like_plant"/>
</dbReference>
<keyword evidence="1" id="KW-0677">Repeat</keyword>
<keyword evidence="4" id="KW-1185">Reference proteome</keyword>
<dbReference type="GO" id="GO:0009451">
    <property type="term" value="P:RNA modification"/>
    <property type="evidence" value="ECO:0007669"/>
    <property type="project" value="InterPro"/>
</dbReference>
<evidence type="ECO:0000313" key="4">
    <source>
        <dbReference type="Proteomes" id="UP000653305"/>
    </source>
</evidence>
<organism evidence="3 4">
    <name type="scientific">Phtheirospermum japonicum</name>
    <dbReference type="NCBI Taxonomy" id="374723"/>
    <lineage>
        <taxon>Eukaryota</taxon>
        <taxon>Viridiplantae</taxon>
        <taxon>Streptophyta</taxon>
        <taxon>Embryophyta</taxon>
        <taxon>Tracheophyta</taxon>
        <taxon>Spermatophyta</taxon>
        <taxon>Magnoliopsida</taxon>
        <taxon>eudicotyledons</taxon>
        <taxon>Gunneridae</taxon>
        <taxon>Pentapetalae</taxon>
        <taxon>asterids</taxon>
        <taxon>lamiids</taxon>
        <taxon>Lamiales</taxon>
        <taxon>Orobanchaceae</taxon>
        <taxon>Orobanchaceae incertae sedis</taxon>
        <taxon>Phtheirospermum</taxon>
    </lineage>
</organism>
<dbReference type="PANTHER" id="PTHR47926:SF401">
    <property type="entry name" value="PENTATRICOPEPTIDE REPEAT-CONTAINING PROTEIN"/>
    <property type="match status" value="1"/>
</dbReference>
<dbReference type="Pfam" id="PF13041">
    <property type="entry name" value="PPR_2"/>
    <property type="match status" value="2"/>
</dbReference>
<dbReference type="AlphaFoldDB" id="A0A830BKU5"/>
<gene>
    <name evidence="3" type="ORF">PHJA_000619200</name>
</gene>
<evidence type="ECO:0000256" key="1">
    <source>
        <dbReference type="ARBA" id="ARBA00022737"/>
    </source>
</evidence>
<dbReference type="InterPro" id="IPR046848">
    <property type="entry name" value="E_motif"/>
</dbReference>
<dbReference type="Gene3D" id="1.25.40.10">
    <property type="entry name" value="Tetratricopeptide repeat domain"/>
    <property type="match status" value="3"/>
</dbReference>
<dbReference type="Proteomes" id="UP000653305">
    <property type="component" value="Unassembled WGS sequence"/>
</dbReference>
<dbReference type="GO" id="GO:0003723">
    <property type="term" value="F:RNA binding"/>
    <property type="evidence" value="ECO:0007669"/>
    <property type="project" value="InterPro"/>
</dbReference>
<accession>A0A830BKU5</accession>
<dbReference type="Pfam" id="PF20431">
    <property type="entry name" value="E_motif"/>
    <property type="match status" value="1"/>
</dbReference>
<sequence length="592" mass="65939">MIESNLKNTIAGLIHSCKNIKHLNQIHSHIITSPNLSPHDRSFLISRLIFYLCAVSDSPSSLSYANKIFNLLPSPSLFTYNAMIRANATKIDGPTSFGSLILYREVLGKGLVPDSITIPFVLKECSTRVDMLTGRAIHGHSFGLGYIADVYVQNALINLYSECGFLEDARMVFDEMPHRDIVSWNSIIVGLLRNGELDLALGLFRDMNERKNIITWNSVITGLARGGRAKEALGVFHEMQRENTVRPDRVTVASALSACASIGAIDQGKWVHGYLQRSKMGCDMVINTALVDMYGKCGYVEKAYEVFKGMGNKDVLAWTVMISVLALNGLGNEAFGIFAEMEALGVGPNAVTFVALLSACAHSGMVEKGRSCFDLMRRVYRIEPRVEHYACMVDILGRAGLFDEAEKIIRSMPMMPDVFVWGALLGACQMHGNVELGERVARDLIELEPRNHAFYVVLCDLYAKSGRFADRKRIRGLMKDRDVKKTVPGSSMIEVDGVVCEFSVRGSTEMPMEALRNVLMVLSNEMKNFRSHSHTFTTSTSCFLQTCPHAESFRPELVIESTTCYRKTSTSCFDMLPPLGHCFHIFWTCVPR</sequence>